<name>A0A152A7E0_TIELA</name>
<accession>A0A152A7E0</accession>
<proteinExistence type="predicted"/>
<dbReference type="InParanoid" id="A0A152A7E0"/>
<keyword evidence="2" id="KW-1185">Reference proteome</keyword>
<organism evidence="1 2">
    <name type="scientific">Tieghemostelium lacteum</name>
    <name type="common">Slime mold</name>
    <name type="synonym">Dictyostelium lacteum</name>
    <dbReference type="NCBI Taxonomy" id="361077"/>
    <lineage>
        <taxon>Eukaryota</taxon>
        <taxon>Amoebozoa</taxon>
        <taxon>Evosea</taxon>
        <taxon>Eumycetozoa</taxon>
        <taxon>Dictyostelia</taxon>
        <taxon>Dictyosteliales</taxon>
        <taxon>Raperosteliaceae</taxon>
        <taxon>Tieghemostelium</taxon>
    </lineage>
</organism>
<dbReference type="AlphaFoldDB" id="A0A152A7E0"/>
<evidence type="ECO:0000313" key="2">
    <source>
        <dbReference type="Proteomes" id="UP000076078"/>
    </source>
</evidence>
<dbReference type="OrthoDB" id="20154at2759"/>
<protein>
    <submittedName>
        <fullName evidence="1">Uncharacterized protein</fullName>
    </submittedName>
</protein>
<comment type="caution">
    <text evidence="1">The sequence shown here is derived from an EMBL/GenBank/DDBJ whole genome shotgun (WGS) entry which is preliminary data.</text>
</comment>
<dbReference type="EMBL" id="LODT01000004">
    <property type="protein sequence ID" value="KYR02162.1"/>
    <property type="molecule type" value="Genomic_DNA"/>
</dbReference>
<evidence type="ECO:0000313" key="1">
    <source>
        <dbReference type="EMBL" id="KYR02162.1"/>
    </source>
</evidence>
<reference evidence="1 2" key="1">
    <citation type="submission" date="2015-12" db="EMBL/GenBank/DDBJ databases">
        <title>Dictyostelia acquired genes for synthesis and detection of signals that induce cell-type specialization by lateral gene transfer from prokaryotes.</title>
        <authorList>
            <person name="Gloeckner G."/>
            <person name="Schaap P."/>
        </authorList>
    </citation>
    <scope>NUCLEOTIDE SEQUENCE [LARGE SCALE GENOMIC DNA]</scope>
    <source>
        <strain evidence="1 2">TK</strain>
    </source>
</reference>
<sequence>MVFNKEIKGLTIDVIGRVTEMYIEEIIRLKEFSFNFNMIKKNGKLDWSRNIVRDLQPFYFNGKNVNNCDSSWHQNQIIFPNASNFPEVDFNMGFKR</sequence>
<dbReference type="Proteomes" id="UP000076078">
    <property type="component" value="Unassembled WGS sequence"/>
</dbReference>
<gene>
    <name evidence="1" type="ORF">DLAC_00969</name>
</gene>